<keyword evidence="1" id="KW-1133">Transmembrane helix</keyword>
<gene>
    <name evidence="2" type="ORF">R5R33_10265</name>
</gene>
<dbReference type="AlphaFoldDB" id="A0AAU0MVF9"/>
<proteinExistence type="predicted"/>
<reference evidence="2 3" key="1">
    <citation type="submission" date="2023-10" db="EMBL/GenBank/DDBJ databases">
        <title>Description of Microbulbifer bruguierae sp. nov., isolated from the sediments of mangrove plant Bruguiera sexangula and comparative genomic analyses of the genus Microbulbifer.</title>
        <authorList>
            <person name="Long M."/>
        </authorList>
    </citation>
    <scope>NUCLEOTIDE SEQUENCE [LARGE SCALE GENOMIC DNA]</scope>
    <source>
        <strain evidence="2 3">SPO729</strain>
    </source>
</reference>
<name>A0AAU0MVF9_9GAMM</name>
<dbReference type="Proteomes" id="UP001302477">
    <property type="component" value="Chromosome"/>
</dbReference>
<accession>A0AAU0MVF9</accession>
<feature type="transmembrane region" description="Helical" evidence="1">
    <location>
        <begin position="31"/>
        <end position="53"/>
    </location>
</feature>
<organism evidence="2 3">
    <name type="scientific">Microbulbifer pacificus</name>
    <dbReference type="NCBI Taxonomy" id="407164"/>
    <lineage>
        <taxon>Bacteria</taxon>
        <taxon>Pseudomonadati</taxon>
        <taxon>Pseudomonadota</taxon>
        <taxon>Gammaproteobacteria</taxon>
        <taxon>Cellvibrionales</taxon>
        <taxon>Microbulbiferaceae</taxon>
        <taxon>Microbulbifer</taxon>
    </lineage>
</organism>
<keyword evidence="3" id="KW-1185">Reference proteome</keyword>
<sequence>MPPVAAVSLVITLVLGAVLWIYLLRVCFADSAPLGIVALFLPPLALLALLPQWKSHRQLFALAVGVLGCISIAAILAA</sequence>
<evidence type="ECO:0000256" key="1">
    <source>
        <dbReference type="SAM" id="Phobius"/>
    </source>
</evidence>
<dbReference type="EMBL" id="CP137555">
    <property type="protein sequence ID" value="WOX04127.1"/>
    <property type="molecule type" value="Genomic_DNA"/>
</dbReference>
<dbReference type="RefSeq" id="WP_318952605.1">
    <property type="nucleotide sequence ID" value="NZ_CP137555.1"/>
</dbReference>
<keyword evidence="1" id="KW-0812">Transmembrane</keyword>
<dbReference type="KEGG" id="mpaf:R5R33_10265"/>
<feature type="transmembrane region" description="Helical" evidence="1">
    <location>
        <begin position="6"/>
        <end position="24"/>
    </location>
</feature>
<protein>
    <submittedName>
        <fullName evidence="2">Uncharacterized protein</fullName>
    </submittedName>
</protein>
<feature type="transmembrane region" description="Helical" evidence="1">
    <location>
        <begin position="59"/>
        <end position="77"/>
    </location>
</feature>
<evidence type="ECO:0000313" key="2">
    <source>
        <dbReference type="EMBL" id="WOX04127.1"/>
    </source>
</evidence>
<keyword evidence="1" id="KW-0472">Membrane</keyword>
<evidence type="ECO:0000313" key="3">
    <source>
        <dbReference type="Proteomes" id="UP001302477"/>
    </source>
</evidence>